<dbReference type="EC" id="2.7.7.65" evidence="1"/>
<dbReference type="InterPro" id="IPR043128">
    <property type="entry name" value="Rev_trsase/Diguanyl_cyclase"/>
</dbReference>
<dbReference type="PROSITE" id="PS50887">
    <property type="entry name" value="GGDEF"/>
    <property type="match status" value="1"/>
</dbReference>
<dbReference type="SUPFAM" id="SSF55073">
    <property type="entry name" value="Nucleotide cyclase"/>
    <property type="match status" value="1"/>
</dbReference>
<evidence type="ECO:0000256" key="1">
    <source>
        <dbReference type="ARBA" id="ARBA00012528"/>
    </source>
</evidence>
<dbReference type="SMART" id="SM00267">
    <property type="entry name" value="GGDEF"/>
    <property type="match status" value="1"/>
</dbReference>
<reference evidence="5" key="1">
    <citation type="submission" date="2017-11" db="EMBL/GenBank/DDBJ databases">
        <authorList>
            <person name="Kuznetsova I."/>
            <person name="Sazanova A."/>
            <person name="Chirak E."/>
            <person name="Safronova V."/>
            <person name="Willems A."/>
        </authorList>
    </citation>
    <scope>NUCLEOTIDE SEQUENCE [LARGE SCALE GENOMIC DNA]</scope>
    <source>
        <strain evidence="5">CCBAU 03422</strain>
    </source>
</reference>
<dbReference type="Gene3D" id="3.30.70.270">
    <property type="match status" value="1"/>
</dbReference>
<accession>A0A2P7BK77</accession>
<dbReference type="Proteomes" id="UP000241764">
    <property type="component" value="Unassembled WGS sequence"/>
</dbReference>
<dbReference type="CDD" id="cd01949">
    <property type="entry name" value="GGDEF"/>
    <property type="match status" value="1"/>
</dbReference>
<gene>
    <name evidence="4" type="ORF">CU103_00165</name>
</gene>
<dbReference type="Pfam" id="PF00990">
    <property type="entry name" value="GGDEF"/>
    <property type="match status" value="1"/>
</dbReference>
<dbReference type="NCBIfam" id="TIGR00254">
    <property type="entry name" value="GGDEF"/>
    <property type="match status" value="1"/>
</dbReference>
<comment type="catalytic activity">
    <reaction evidence="2">
        <text>2 GTP = 3',3'-c-di-GMP + 2 diphosphate</text>
        <dbReference type="Rhea" id="RHEA:24898"/>
        <dbReference type="ChEBI" id="CHEBI:33019"/>
        <dbReference type="ChEBI" id="CHEBI:37565"/>
        <dbReference type="ChEBI" id="CHEBI:58805"/>
        <dbReference type="EC" id="2.7.7.65"/>
    </reaction>
</comment>
<proteinExistence type="predicted"/>
<dbReference type="RefSeq" id="WP_106661921.1">
    <property type="nucleotide sequence ID" value="NZ_PGGM01000001.1"/>
</dbReference>
<evidence type="ECO:0000259" key="3">
    <source>
        <dbReference type="PROSITE" id="PS50887"/>
    </source>
</evidence>
<feature type="domain" description="GGDEF" evidence="3">
    <location>
        <begin position="176"/>
        <end position="306"/>
    </location>
</feature>
<dbReference type="OrthoDB" id="9812260at2"/>
<sequence>MESFANPDEFVGNLLSLQADSLALIALYDQDDVLRYANRSFRAAYNIAPDEQLSWSAIMRRNYEAGVGTVLKTANFDDWLVSTQSRRGKTAFRAFETNLVDGRWLWMTETVQPNGWMLCIASDITQLRADDRRLRQDRDLALRASQTDELTGVANRRFIMARLDALVSRPPEPEGVKGCIAVLDIDNFKSINDRYGHQAGDEVLLDFARQAHSFVRRLDCFGRIGGEEFMFILPGTDLGEGVRILERVFTRIRSARPLKAWPEFSYTCSAGVTALRSGDTAPEVFSRADRGLYLAKLEGRNRINVV</sequence>
<evidence type="ECO:0000313" key="4">
    <source>
        <dbReference type="EMBL" id="PSH66845.1"/>
    </source>
</evidence>
<dbReference type="InterPro" id="IPR000160">
    <property type="entry name" value="GGDEF_dom"/>
</dbReference>
<dbReference type="GO" id="GO:0052621">
    <property type="term" value="F:diguanylate cyclase activity"/>
    <property type="evidence" value="ECO:0007669"/>
    <property type="project" value="UniProtKB-EC"/>
</dbReference>
<dbReference type="AlphaFoldDB" id="A0A2P7BK77"/>
<evidence type="ECO:0000256" key="2">
    <source>
        <dbReference type="ARBA" id="ARBA00034247"/>
    </source>
</evidence>
<dbReference type="EMBL" id="PGGM01000001">
    <property type="protein sequence ID" value="PSH66845.1"/>
    <property type="molecule type" value="Genomic_DNA"/>
</dbReference>
<dbReference type="PANTHER" id="PTHR45138">
    <property type="entry name" value="REGULATORY COMPONENTS OF SENSORY TRANSDUCTION SYSTEM"/>
    <property type="match status" value="1"/>
</dbReference>
<evidence type="ECO:0000313" key="5">
    <source>
        <dbReference type="Proteomes" id="UP000241764"/>
    </source>
</evidence>
<name>A0A2P7BK77_9HYPH</name>
<dbReference type="FunFam" id="3.30.70.270:FF:000001">
    <property type="entry name" value="Diguanylate cyclase domain protein"/>
    <property type="match status" value="1"/>
</dbReference>
<keyword evidence="5" id="KW-1185">Reference proteome</keyword>
<protein>
    <recommendedName>
        <fullName evidence="1">diguanylate cyclase</fullName>
        <ecNumber evidence="1">2.7.7.65</ecNumber>
    </recommendedName>
</protein>
<dbReference type="InterPro" id="IPR050469">
    <property type="entry name" value="Diguanylate_Cyclase"/>
</dbReference>
<dbReference type="PANTHER" id="PTHR45138:SF9">
    <property type="entry name" value="DIGUANYLATE CYCLASE DGCM-RELATED"/>
    <property type="match status" value="1"/>
</dbReference>
<dbReference type="InterPro" id="IPR029787">
    <property type="entry name" value="Nucleotide_cyclase"/>
</dbReference>
<comment type="caution">
    <text evidence="4">The sequence shown here is derived from an EMBL/GenBank/DDBJ whole genome shotgun (WGS) entry which is preliminary data.</text>
</comment>
<organism evidence="4 5">
    <name type="scientific">Phyllobacterium sophorae</name>
    <dbReference type="NCBI Taxonomy" id="1520277"/>
    <lineage>
        <taxon>Bacteria</taxon>
        <taxon>Pseudomonadati</taxon>
        <taxon>Pseudomonadota</taxon>
        <taxon>Alphaproteobacteria</taxon>
        <taxon>Hyphomicrobiales</taxon>
        <taxon>Phyllobacteriaceae</taxon>
        <taxon>Phyllobacterium</taxon>
    </lineage>
</organism>